<proteinExistence type="predicted"/>
<dbReference type="EMBL" id="JACVVK020000505">
    <property type="protein sequence ID" value="KAK7469744.1"/>
    <property type="molecule type" value="Genomic_DNA"/>
</dbReference>
<gene>
    <name evidence="1" type="ORF">BaRGS_00036226</name>
</gene>
<organism evidence="1 2">
    <name type="scientific">Batillaria attramentaria</name>
    <dbReference type="NCBI Taxonomy" id="370345"/>
    <lineage>
        <taxon>Eukaryota</taxon>
        <taxon>Metazoa</taxon>
        <taxon>Spiralia</taxon>
        <taxon>Lophotrochozoa</taxon>
        <taxon>Mollusca</taxon>
        <taxon>Gastropoda</taxon>
        <taxon>Caenogastropoda</taxon>
        <taxon>Sorbeoconcha</taxon>
        <taxon>Cerithioidea</taxon>
        <taxon>Batillariidae</taxon>
        <taxon>Batillaria</taxon>
    </lineage>
</organism>
<dbReference type="Proteomes" id="UP001519460">
    <property type="component" value="Unassembled WGS sequence"/>
</dbReference>
<dbReference type="AlphaFoldDB" id="A0ABD0JCB0"/>
<accession>A0ABD0JCB0</accession>
<reference evidence="1 2" key="1">
    <citation type="journal article" date="2023" name="Sci. Data">
        <title>Genome assembly of the Korean intertidal mud-creeper Batillaria attramentaria.</title>
        <authorList>
            <person name="Patra A.K."/>
            <person name="Ho P.T."/>
            <person name="Jun S."/>
            <person name="Lee S.J."/>
            <person name="Kim Y."/>
            <person name="Won Y.J."/>
        </authorList>
    </citation>
    <scope>NUCLEOTIDE SEQUENCE [LARGE SCALE GENOMIC DNA]</scope>
    <source>
        <strain evidence="1">Wonlab-2016</strain>
    </source>
</reference>
<protein>
    <submittedName>
        <fullName evidence="1">Uncharacterized protein</fullName>
    </submittedName>
</protein>
<evidence type="ECO:0000313" key="2">
    <source>
        <dbReference type="Proteomes" id="UP001519460"/>
    </source>
</evidence>
<keyword evidence="2" id="KW-1185">Reference proteome</keyword>
<comment type="caution">
    <text evidence="1">The sequence shown here is derived from an EMBL/GenBank/DDBJ whole genome shotgun (WGS) entry which is preliminary data.</text>
</comment>
<evidence type="ECO:0000313" key="1">
    <source>
        <dbReference type="EMBL" id="KAK7469744.1"/>
    </source>
</evidence>
<name>A0ABD0JCB0_9CAEN</name>
<sequence length="150" mass="16927">MTEEHSGGVVTFAFNVFLSLTVVTYGASVRHVTTPPFQDLPMHTRPFDFGRPNGTENEYSNYSYIKVADRSQTDYSQDTLEPGIRDCYYSKAKYIGQLEIGCISPWQGYVKTTDANRTIVQLDDWVNLTVPDGHKVAFSFSYALFVQLSS</sequence>